<evidence type="ECO:0000256" key="1">
    <source>
        <dbReference type="SAM" id="MobiDB-lite"/>
    </source>
</evidence>
<dbReference type="EMBL" id="JARO02016709">
    <property type="protein sequence ID" value="KPP57354.1"/>
    <property type="molecule type" value="Genomic_DNA"/>
</dbReference>
<evidence type="ECO:0000313" key="3">
    <source>
        <dbReference type="Proteomes" id="UP000034805"/>
    </source>
</evidence>
<proteinExistence type="predicted"/>
<feature type="region of interest" description="Disordered" evidence="1">
    <location>
        <begin position="1"/>
        <end position="106"/>
    </location>
</feature>
<organism evidence="2 3">
    <name type="scientific">Scleropages formosus</name>
    <name type="common">Asian bonytongue</name>
    <name type="synonym">Osteoglossum formosum</name>
    <dbReference type="NCBI Taxonomy" id="113540"/>
    <lineage>
        <taxon>Eukaryota</taxon>
        <taxon>Metazoa</taxon>
        <taxon>Chordata</taxon>
        <taxon>Craniata</taxon>
        <taxon>Vertebrata</taxon>
        <taxon>Euteleostomi</taxon>
        <taxon>Actinopterygii</taxon>
        <taxon>Neopterygii</taxon>
        <taxon>Teleostei</taxon>
        <taxon>Osteoglossocephala</taxon>
        <taxon>Osteoglossomorpha</taxon>
        <taxon>Osteoglossiformes</taxon>
        <taxon>Osteoglossidae</taxon>
        <taxon>Scleropages</taxon>
    </lineage>
</organism>
<gene>
    <name evidence="2" type="ORF">Z043_124936</name>
</gene>
<dbReference type="AlphaFoldDB" id="A0A0P7TUR9"/>
<dbReference type="Proteomes" id="UP000034805">
    <property type="component" value="Unassembled WGS sequence"/>
</dbReference>
<sequence>MRRFFSGIFSAKDGPPTPGPSEAGKRGFHWAKRRAAFGHSQSSTESVDGAPHHGGVNEGDLLGVSRVRRGSDSTPGPPMTSTANVTPREAPRGPAEQPFPPHAASGPAVTAHYRMALPCPRPLALGGVSCRRGLL</sequence>
<comment type="caution">
    <text evidence="2">The sequence shown here is derived from an EMBL/GenBank/DDBJ whole genome shotgun (WGS) entry which is preliminary data.</text>
</comment>
<accession>A0A0P7TUR9</accession>
<protein>
    <submittedName>
        <fullName evidence="2">Uncharacterized protein</fullName>
    </submittedName>
</protein>
<name>A0A0P7TUR9_SCLFO</name>
<evidence type="ECO:0000313" key="2">
    <source>
        <dbReference type="EMBL" id="KPP57354.1"/>
    </source>
</evidence>
<feature type="compositionally biased region" description="Basic residues" evidence="1">
    <location>
        <begin position="26"/>
        <end position="36"/>
    </location>
</feature>
<reference evidence="2 3" key="1">
    <citation type="submission" date="2015-08" db="EMBL/GenBank/DDBJ databases">
        <title>The genome of the Asian arowana (Scleropages formosus).</title>
        <authorList>
            <person name="Tan M.H."/>
            <person name="Gan H.M."/>
            <person name="Croft L.J."/>
            <person name="Austin C.M."/>
        </authorList>
    </citation>
    <scope>NUCLEOTIDE SEQUENCE [LARGE SCALE GENOMIC DNA]</scope>
    <source>
        <strain evidence="2">Aro1</strain>
    </source>
</reference>